<keyword evidence="2" id="KW-1185">Reference proteome</keyword>
<comment type="caution">
    <text evidence="1">The sequence shown here is derived from an EMBL/GenBank/DDBJ whole genome shotgun (WGS) entry which is preliminary data.</text>
</comment>
<feature type="non-terminal residue" evidence="1">
    <location>
        <position position="236"/>
    </location>
</feature>
<dbReference type="Proteomes" id="UP000789366">
    <property type="component" value="Unassembled WGS sequence"/>
</dbReference>
<proteinExistence type="predicted"/>
<sequence>LRPFAEVTELLEGSKYAMISFMYSAIAIIKQGLLLFSKTSDMDFDSADDVFEDDVIYEDKDEDGVQEDCASNEKWCRIKINNPQDCTNLEGKIKSALYDAMIHYWNVPSDEAMLATLLDPWCKPLSFISESLKKKTHELLKTKYEESQVMYGIEENDNLQSQSNSLLASMFQNRCPRFEVSDYLGAQEIPWDQSTSTTSERLFSDARNTMTGKRTLLLPTTFEHLVCLKNNWKVTD</sequence>
<protein>
    <submittedName>
        <fullName evidence="1">12568_t:CDS:1</fullName>
    </submittedName>
</protein>
<gene>
    <name evidence="1" type="ORF">SPELUC_LOCUS14511</name>
</gene>
<evidence type="ECO:0000313" key="1">
    <source>
        <dbReference type="EMBL" id="CAG8751472.1"/>
    </source>
</evidence>
<evidence type="ECO:0000313" key="2">
    <source>
        <dbReference type="Proteomes" id="UP000789366"/>
    </source>
</evidence>
<organism evidence="1 2">
    <name type="scientific">Cetraspora pellucida</name>
    <dbReference type="NCBI Taxonomy" id="1433469"/>
    <lineage>
        <taxon>Eukaryota</taxon>
        <taxon>Fungi</taxon>
        <taxon>Fungi incertae sedis</taxon>
        <taxon>Mucoromycota</taxon>
        <taxon>Glomeromycotina</taxon>
        <taxon>Glomeromycetes</taxon>
        <taxon>Diversisporales</taxon>
        <taxon>Gigasporaceae</taxon>
        <taxon>Cetraspora</taxon>
    </lineage>
</organism>
<accession>A0ACA9QH77</accession>
<name>A0ACA9QH77_9GLOM</name>
<reference evidence="1" key="1">
    <citation type="submission" date="2021-06" db="EMBL/GenBank/DDBJ databases">
        <authorList>
            <person name="Kallberg Y."/>
            <person name="Tangrot J."/>
            <person name="Rosling A."/>
        </authorList>
    </citation>
    <scope>NUCLEOTIDE SEQUENCE</scope>
    <source>
        <strain evidence="1">28 12/20/2015</strain>
    </source>
</reference>
<dbReference type="EMBL" id="CAJVPW010043059">
    <property type="protein sequence ID" value="CAG8751472.1"/>
    <property type="molecule type" value="Genomic_DNA"/>
</dbReference>
<feature type="non-terminal residue" evidence="1">
    <location>
        <position position="1"/>
    </location>
</feature>